<dbReference type="Gene3D" id="2.40.30.170">
    <property type="match status" value="1"/>
</dbReference>
<dbReference type="InterPro" id="IPR058625">
    <property type="entry name" value="MdtA-like_BSH"/>
</dbReference>
<comment type="similarity">
    <text evidence="1">Belongs to the membrane fusion protein (MFP) (TC 8.A.1) family.</text>
</comment>
<accession>A0A5B9QYN5</accession>
<keyword evidence="3" id="KW-0812">Transmembrane</keyword>
<feature type="domain" description="Multidrug resistance protein MdtA-like barrel-sandwich hybrid" evidence="4">
    <location>
        <begin position="85"/>
        <end position="226"/>
    </location>
</feature>
<feature type="transmembrane region" description="Helical" evidence="3">
    <location>
        <begin position="12"/>
        <end position="38"/>
    </location>
</feature>
<evidence type="ECO:0000256" key="2">
    <source>
        <dbReference type="SAM" id="MobiDB-lite"/>
    </source>
</evidence>
<feature type="region of interest" description="Disordered" evidence="2">
    <location>
        <begin position="398"/>
        <end position="438"/>
    </location>
</feature>
<sequence length="438" mass="48303">MNEAGHFRQRRSWLSVITNAVLCLSILGGSGVGVWWIYQTEPEAQQINAKRKSQALVETVVVERNTYSPRLVVLGTVEPAQDIVLSPRVRGQVLELSPSFAPGGMVRKGELLLRIDPADFENTVSIRRSELEQVEADWKIEDGRQKLAKQELDLLGDSIGEINAALVLREPQSASLQSRLSAARAAVQRAVLDLERTEIFAPFDAQILDRSVNVGSQVQPGDELGQLVGIDQYWVMAAVPIRNLRWIQFPEEGKPGSQVRLQNPDAWGDDAYRVGRVARMIGSLDQQTRLARVLVVVDDPLGLQAESHGLPPLILDSLLKVQIAGREIDDVVRLHREYVHDGDTVWVMQDGELEIRNTEIEFRDPEFAYISSGLESGDEVVTTTLATVANGVKLRKVESPAETVDSGDAEPDAEVITTDSPDILEDADSELQTTEVGP</sequence>
<proteinExistence type="inferred from homology"/>
<name>A0A5B9QYN5_9BACT</name>
<dbReference type="Gene3D" id="1.10.287.470">
    <property type="entry name" value="Helix hairpin bin"/>
    <property type="match status" value="1"/>
</dbReference>
<evidence type="ECO:0000256" key="3">
    <source>
        <dbReference type="SAM" id="Phobius"/>
    </source>
</evidence>
<evidence type="ECO:0000256" key="1">
    <source>
        <dbReference type="ARBA" id="ARBA00009477"/>
    </source>
</evidence>
<evidence type="ECO:0000313" key="6">
    <source>
        <dbReference type="Proteomes" id="UP000325286"/>
    </source>
</evidence>
<evidence type="ECO:0000313" key="5">
    <source>
        <dbReference type="EMBL" id="QEG39063.1"/>
    </source>
</evidence>
<dbReference type="OrthoDB" id="9781888at2"/>
<dbReference type="PANTHER" id="PTHR30469">
    <property type="entry name" value="MULTIDRUG RESISTANCE PROTEIN MDTA"/>
    <property type="match status" value="1"/>
</dbReference>
<dbReference type="Gene3D" id="2.40.50.100">
    <property type="match status" value="1"/>
</dbReference>
<dbReference type="GO" id="GO:1990281">
    <property type="term" value="C:efflux pump complex"/>
    <property type="evidence" value="ECO:0007669"/>
    <property type="project" value="TreeGrafter"/>
</dbReference>
<gene>
    <name evidence="5" type="primary">mdtA_1</name>
    <name evidence="5" type="ORF">UC8_10240</name>
</gene>
<organism evidence="5 6">
    <name type="scientific">Roseimaritima ulvae</name>
    <dbReference type="NCBI Taxonomy" id="980254"/>
    <lineage>
        <taxon>Bacteria</taxon>
        <taxon>Pseudomonadati</taxon>
        <taxon>Planctomycetota</taxon>
        <taxon>Planctomycetia</taxon>
        <taxon>Pirellulales</taxon>
        <taxon>Pirellulaceae</taxon>
        <taxon>Roseimaritima</taxon>
    </lineage>
</organism>
<dbReference type="KEGG" id="rul:UC8_10240"/>
<keyword evidence="3" id="KW-1133">Transmembrane helix</keyword>
<dbReference type="AlphaFoldDB" id="A0A5B9QYN5"/>
<dbReference type="SUPFAM" id="SSF111369">
    <property type="entry name" value="HlyD-like secretion proteins"/>
    <property type="match status" value="1"/>
</dbReference>
<dbReference type="EMBL" id="CP042914">
    <property type="protein sequence ID" value="QEG39063.1"/>
    <property type="molecule type" value="Genomic_DNA"/>
</dbReference>
<dbReference type="GO" id="GO:0015562">
    <property type="term" value="F:efflux transmembrane transporter activity"/>
    <property type="evidence" value="ECO:0007669"/>
    <property type="project" value="TreeGrafter"/>
</dbReference>
<keyword evidence="3" id="KW-0472">Membrane</keyword>
<evidence type="ECO:0000259" key="4">
    <source>
        <dbReference type="Pfam" id="PF25917"/>
    </source>
</evidence>
<dbReference type="Gene3D" id="2.40.420.20">
    <property type="match status" value="1"/>
</dbReference>
<dbReference type="RefSeq" id="WP_068142313.1">
    <property type="nucleotide sequence ID" value="NZ_CP042914.1"/>
</dbReference>
<keyword evidence="6" id="KW-1185">Reference proteome</keyword>
<dbReference type="NCBIfam" id="TIGR01730">
    <property type="entry name" value="RND_mfp"/>
    <property type="match status" value="1"/>
</dbReference>
<dbReference type="PANTHER" id="PTHR30469:SF12">
    <property type="entry name" value="MULTIDRUG RESISTANCE PROTEIN MDTA"/>
    <property type="match status" value="1"/>
</dbReference>
<dbReference type="Proteomes" id="UP000325286">
    <property type="component" value="Chromosome"/>
</dbReference>
<reference evidence="5 6" key="1">
    <citation type="submission" date="2019-08" db="EMBL/GenBank/DDBJ databases">
        <title>Deep-cultivation of Planctomycetes and their phenomic and genomic characterization uncovers novel biology.</title>
        <authorList>
            <person name="Wiegand S."/>
            <person name="Jogler M."/>
            <person name="Boedeker C."/>
            <person name="Pinto D."/>
            <person name="Vollmers J."/>
            <person name="Rivas-Marin E."/>
            <person name="Kohn T."/>
            <person name="Peeters S.H."/>
            <person name="Heuer A."/>
            <person name="Rast P."/>
            <person name="Oberbeckmann S."/>
            <person name="Bunk B."/>
            <person name="Jeske O."/>
            <person name="Meyerdierks A."/>
            <person name="Storesund J.E."/>
            <person name="Kallscheuer N."/>
            <person name="Luecker S."/>
            <person name="Lage O.M."/>
            <person name="Pohl T."/>
            <person name="Merkel B.J."/>
            <person name="Hornburger P."/>
            <person name="Mueller R.-W."/>
            <person name="Bruemmer F."/>
            <person name="Labrenz M."/>
            <person name="Spormann A.M."/>
            <person name="Op den Camp H."/>
            <person name="Overmann J."/>
            <person name="Amann R."/>
            <person name="Jetten M.S.M."/>
            <person name="Mascher T."/>
            <person name="Medema M.H."/>
            <person name="Devos D.P."/>
            <person name="Kaster A.-K."/>
            <person name="Ovreas L."/>
            <person name="Rohde M."/>
            <person name="Galperin M.Y."/>
            <person name="Jogler C."/>
        </authorList>
    </citation>
    <scope>NUCLEOTIDE SEQUENCE [LARGE SCALE GENOMIC DNA]</scope>
    <source>
        <strain evidence="5 6">UC8</strain>
    </source>
</reference>
<dbReference type="InterPro" id="IPR006143">
    <property type="entry name" value="RND_pump_MFP"/>
</dbReference>
<protein>
    <submittedName>
        <fullName evidence="5">Multidrug resistance protein MdtA</fullName>
    </submittedName>
</protein>
<dbReference type="Pfam" id="PF25917">
    <property type="entry name" value="BSH_RND"/>
    <property type="match status" value="1"/>
</dbReference>